<keyword evidence="10" id="KW-1185">Reference proteome</keyword>
<name>A0A9W7ZWM8_9FUNG</name>
<dbReference type="Pfam" id="PF20655">
    <property type="entry name" value="Vps52_C"/>
    <property type="match status" value="1"/>
</dbReference>
<dbReference type="PANTHER" id="PTHR14190:SF7">
    <property type="entry name" value="VACUOLAR PROTEIN SORTING-ASSOCIATED PROTEIN 52 HOMOLOG"/>
    <property type="match status" value="1"/>
</dbReference>
<keyword evidence="5" id="KW-0333">Golgi apparatus</keyword>
<gene>
    <name evidence="9" type="primary">VPS52_2</name>
    <name evidence="9" type="ORF">IWQ60_009321</name>
</gene>
<evidence type="ECO:0000259" key="7">
    <source>
        <dbReference type="Pfam" id="PF04129"/>
    </source>
</evidence>
<dbReference type="Pfam" id="PF04129">
    <property type="entry name" value="Vps52_CC"/>
    <property type="match status" value="1"/>
</dbReference>
<comment type="similarity">
    <text evidence="2">Belongs to the VPS52 family.</text>
</comment>
<dbReference type="Proteomes" id="UP001150569">
    <property type="component" value="Unassembled WGS sequence"/>
</dbReference>
<dbReference type="EMBL" id="JANBPT010000769">
    <property type="protein sequence ID" value="KAJ1913189.1"/>
    <property type="molecule type" value="Genomic_DNA"/>
</dbReference>
<dbReference type="GO" id="GO:0032456">
    <property type="term" value="P:endocytic recycling"/>
    <property type="evidence" value="ECO:0007669"/>
    <property type="project" value="TreeGrafter"/>
</dbReference>
<accession>A0A9W7ZWM8</accession>
<protein>
    <submittedName>
        <fullName evidence="9">Vacuolar protein sorting-associated protein 52</fullName>
    </submittedName>
</protein>
<evidence type="ECO:0000259" key="8">
    <source>
        <dbReference type="Pfam" id="PF20655"/>
    </source>
</evidence>
<feature type="region of interest" description="Disordered" evidence="6">
    <location>
        <begin position="31"/>
        <end position="51"/>
    </location>
</feature>
<comment type="subcellular location">
    <subcellularLocation>
        <location evidence="1">Golgi apparatus</location>
        <location evidence="1">trans-Golgi network</location>
    </subcellularLocation>
</comment>
<sequence>MTNTYESLAASDDHDPAYRRAVSALAQGLLLPPSSKRANQTQRESGQTGERTYDWAALATENVTERLAEFQEDEIISGLLTRGLDLKEHARDIERQLRTAEADHLENYYQQQHQLRELDTQVHSCVDILDHMEGLLSGFQTKLGNINQEIRELQDQSVSMSVRLRNRVQVETQLERAIDGLVVSPGLIRQICDGEVDHTYLAPVAELDRKMRFVRHQGSRPHGTIRALDDVGPELERLRLVASAKIRHLLLAKIKALRQPGGSSLPSVQRNFLIPYQTLNHFLIERHPEAAQELRDNYIHVARVCYADHFERYSRGLHKLHAPAVERLDLLGQDESSKLGGLFGGSRPTLRDRKLVFSLGERANVLTASGAPVPPQQLLATAAAASGSTGSTAGASEDRIEKLPFESLFLSYNQALVDDATQEYEFELKFFVSETARQRLTGSDIAKAIFEHVFDPACHNGLVFTRQFVENTFDALGVLLCIRINQQLANELQRRRVPVLEGYINATNMLLWPRFQAIVSLHIDSIRKVCAGNRPRLTRNDVHPHFVSRRYAEFVASLLTLNQAQETNIVDQSLRRLRNELESMFVRISEGFNDRGITLIFLINNYDLIVTILNENGFESGSEEEVDYFTQCKATCVAEYVEEQLDTYFGYLKAFVGRMETQGDTPGGGMDTEAEPFEAVVADFNANFRNSLANINAAVIRNFSNFKNGTTILHSVLGQLILYYNRFYQMFERRFSKKPSAGGQARRPAQWPVGIQNVMVEIKKYKSNF</sequence>
<reference evidence="9" key="1">
    <citation type="submission" date="2022-07" db="EMBL/GenBank/DDBJ databases">
        <title>Phylogenomic reconstructions and comparative analyses of Kickxellomycotina fungi.</title>
        <authorList>
            <person name="Reynolds N.K."/>
            <person name="Stajich J.E."/>
            <person name="Barry K."/>
            <person name="Grigoriev I.V."/>
            <person name="Crous P."/>
            <person name="Smith M.E."/>
        </authorList>
    </citation>
    <scope>NUCLEOTIDE SEQUENCE</scope>
    <source>
        <strain evidence="9">RSA 861</strain>
    </source>
</reference>
<evidence type="ECO:0000256" key="4">
    <source>
        <dbReference type="ARBA" id="ARBA00022927"/>
    </source>
</evidence>
<dbReference type="GO" id="GO:0019905">
    <property type="term" value="F:syntaxin binding"/>
    <property type="evidence" value="ECO:0007669"/>
    <property type="project" value="TreeGrafter"/>
</dbReference>
<feature type="domain" description="Vps52 C-terminal" evidence="8">
    <location>
        <begin position="305"/>
        <end position="631"/>
    </location>
</feature>
<dbReference type="GO" id="GO:0005829">
    <property type="term" value="C:cytosol"/>
    <property type="evidence" value="ECO:0007669"/>
    <property type="project" value="GOC"/>
</dbReference>
<dbReference type="GO" id="GO:0015031">
    <property type="term" value="P:protein transport"/>
    <property type="evidence" value="ECO:0007669"/>
    <property type="project" value="UniProtKB-KW"/>
</dbReference>
<proteinExistence type="inferred from homology"/>
<evidence type="ECO:0000256" key="2">
    <source>
        <dbReference type="ARBA" id="ARBA00008180"/>
    </source>
</evidence>
<evidence type="ECO:0000256" key="1">
    <source>
        <dbReference type="ARBA" id="ARBA00004601"/>
    </source>
</evidence>
<organism evidence="9 10">
    <name type="scientific">Tieghemiomyces parasiticus</name>
    <dbReference type="NCBI Taxonomy" id="78921"/>
    <lineage>
        <taxon>Eukaryota</taxon>
        <taxon>Fungi</taxon>
        <taxon>Fungi incertae sedis</taxon>
        <taxon>Zoopagomycota</taxon>
        <taxon>Kickxellomycotina</taxon>
        <taxon>Dimargaritomycetes</taxon>
        <taxon>Dimargaritales</taxon>
        <taxon>Dimargaritaceae</taxon>
        <taxon>Tieghemiomyces</taxon>
    </lineage>
</organism>
<dbReference type="GO" id="GO:0042147">
    <property type="term" value="P:retrograde transport, endosome to Golgi"/>
    <property type="evidence" value="ECO:0007669"/>
    <property type="project" value="TreeGrafter"/>
</dbReference>
<dbReference type="InterPro" id="IPR048319">
    <property type="entry name" value="Vps52_CC"/>
</dbReference>
<evidence type="ECO:0000256" key="3">
    <source>
        <dbReference type="ARBA" id="ARBA00022448"/>
    </source>
</evidence>
<feature type="compositionally biased region" description="Polar residues" evidence="6">
    <location>
        <begin position="36"/>
        <end position="50"/>
    </location>
</feature>
<dbReference type="OrthoDB" id="19482at2759"/>
<feature type="domain" description="Vps52 coiled-coil" evidence="7">
    <location>
        <begin position="108"/>
        <end position="283"/>
    </location>
</feature>
<keyword evidence="3" id="KW-0813">Transport</keyword>
<dbReference type="AlphaFoldDB" id="A0A9W7ZWM8"/>
<keyword evidence="4" id="KW-0653">Protein transport</keyword>
<dbReference type="GO" id="GO:0000938">
    <property type="term" value="C:GARP complex"/>
    <property type="evidence" value="ECO:0007669"/>
    <property type="project" value="TreeGrafter"/>
</dbReference>
<evidence type="ECO:0000313" key="9">
    <source>
        <dbReference type="EMBL" id="KAJ1913189.1"/>
    </source>
</evidence>
<evidence type="ECO:0000256" key="5">
    <source>
        <dbReference type="ARBA" id="ARBA00023034"/>
    </source>
</evidence>
<dbReference type="PANTHER" id="PTHR14190">
    <property type="entry name" value="SUPPRESSOR OF ACTIN MUTATIONS 2/VACUOLAR PROTEIN SORTING 52"/>
    <property type="match status" value="1"/>
</dbReference>
<evidence type="ECO:0000256" key="6">
    <source>
        <dbReference type="SAM" id="MobiDB-lite"/>
    </source>
</evidence>
<evidence type="ECO:0000313" key="10">
    <source>
        <dbReference type="Proteomes" id="UP001150569"/>
    </source>
</evidence>
<dbReference type="InterPro" id="IPR048361">
    <property type="entry name" value="Vps52_C"/>
</dbReference>
<comment type="caution">
    <text evidence="9">The sequence shown here is derived from an EMBL/GenBank/DDBJ whole genome shotgun (WGS) entry which is preliminary data.</text>
</comment>
<dbReference type="GO" id="GO:0006896">
    <property type="term" value="P:Golgi to vacuole transport"/>
    <property type="evidence" value="ECO:0007669"/>
    <property type="project" value="TreeGrafter"/>
</dbReference>
<dbReference type="InterPro" id="IPR007258">
    <property type="entry name" value="Vps52"/>
</dbReference>